<evidence type="ECO:0000313" key="1">
    <source>
        <dbReference type="EMBL" id="WAJ26685.1"/>
    </source>
</evidence>
<keyword evidence="2" id="KW-1185">Reference proteome</keyword>
<organism evidence="1 2">
    <name type="scientific">Antarcticirhabdus aurantiaca</name>
    <dbReference type="NCBI Taxonomy" id="2606717"/>
    <lineage>
        <taxon>Bacteria</taxon>
        <taxon>Pseudomonadati</taxon>
        <taxon>Pseudomonadota</taxon>
        <taxon>Alphaproteobacteria</taxon>
        <taxon>Hyphomicrobiales</taxon>
        <taxon>Aurantimonadaceae</taxon>
        <taxon>Antarcticirhabdus</taxon>
    </lineage>
</organism>
<dbReference type="EMBL" id="CP113520">
    <property type="protein sequence ID" value="WAJ26685.1"/>
    <property type="molecule type" value="Genomic_DNA"/>
</dbReference>
<protein>
    <submittedName>
        <fullName evidence="1">Uncharacterized protein</fullName>
    </submittedName>
</protein>
<reference evidence="1" key="1">
    <citation type="submission" date="2022-11" db="EMBL/GenBank/DDBJ databases">
        <title>beta-Carotene-producing bacterium, Jeongeuplla avenae sp. nov., alleviates the salt stress of Arabidopsis seedlings.</title>
        <authorList>
            <person name="Jiang L."/>
            <person name="Lee J."/>
        </authorList>
    </citation>
    <scope>NUCLEOTIDE SEQUENCE</scope>
    <source>
        <strain evidence="1">DY_R2A_6</strain>
    </source>
</reference>
<accession>A0ACD4NIP5</accession>
<proteinExistence type="predicted"/>
<sequence length="115" mass="11624">MGGSLGTASPSLGPSNPAVNALGDGLVGRIPGLKLNASERARALEAEFQALQFTAAGQPVTWTADGVEGSVVPTQLYRVGSQDCRAFSHTVKANGRASAGQGTACRGEGGVWKVV</sequence>
<name>A0ACD4NIP5_9HYPH</name>
<evidence type="ECO:0000313" key="2">
    <source>
        <dbReference type="Proteomes" id="UP001163223"/>
    </source>
</evidence>
<dbReference type="Proteomes" id="UP001163223">
    <property type="component" value="Chromosome"/>
</dbReference>
<gene>
    <name evidence="1" type="ORF">OXU80_17660</name>
</gene>